<dbReference type="InterPro" id="IPR036008">
    <property type="entry name" value="Aconitase_4Fe-4S_dom"/>
</dbReference>
<evidence type="ECO:0000256" key="7">
    <source>
        <dbReference type="ARBA" id="ARBA00022485"/>
    </source>
</evidence>
<comment type="function">
    <text evidence="15">Catalyzes the isomerization of citrate to isocitrate via cis-aconitate.</text>
</comment>
<dbReference type="Pfam" id="PF00330">
    <property type="entry name" value="Aconitase"/>
    <property type="match status" value="1"/>
</dbReference>
<comment type="subunit">
    <text evidence="6">Monomer.</text>
</comment>
<dbReference type="GO" id="GO:0003994">
    <property type="term" value="F:aconitate hydratase activity"/>
    <property type="evidence" value="ECO:0007669"/>
    <property type="project" value="UniProtKB-EC"/>
</dbReference>
<dbReference type="Gene3D" id="3.30.499.10">
    <property type="entry name" value="Aconitase, domain 3"/>
    <property type="match status" value="2"/>
</dbReference>
<evidence type="ECO:0000256" key="15">
    <source>
        <dbReference type="RuleBase" id="RU361275"/>
    </source>
</evidence>
<gene>
    <name evidence="18" type="primary">acnA</name>
    <name evidence="18" type="ordered locus">HCH_06874</name>
</gene>
<keyword evidence="13 15" id="KW-0456">Lyase</keyword>
<dbReference type="Gene3D" id="6.10.190.10">
    <property type="match status" value="1"/>
</dbReference>
<feature type="domain" description="Aconitase/3-isopropylmalate dehydratase large subunit alpha/beta/alpha" evidence="16">
    <location>
        <begin position="65"/>
        <end position="559"/>
    </location>
</feature>
<dbReference type="InterPro" id="IPR000573">
    <property type="entry name" value="AconitaseA/IPMdHydase_ssu_swvl"/>
</dbReference>
<evidence type="ECO:0000256" key="6">
    <source>
        <dbReference type="ARBA" id="ARBA00011245"/>
    </source>
</evidence>
<proteinExistence type="inferred from homology"/>
<sequence>MNSFNTLSDLSVGDRSYRIHLLPSMPAEYKVERLPYSIKILLENLLRREDGYSITKDDIAALAQWNASAQPSAQVAFTPARVVLQDFTGVPVVVDLAAMRDAMMNLGGDPKLINPLEPVDLVIDHSVMVDYFGDNNALARNTQIEFERNEERYKFLRWGQKAFSNFRVVPPGTGIVHQVNLEYLGQVVMQKEIDGEWFAYPDTLVGTDSHTTMINGLGILGWGVGGIEAEAAMLGQPVSMLAPEVVGFELTGKLAEGATATDLVLTVTQMLRKRGVVGKFVEFYGDGLDHLPLADRATIANMAPEYGATCGIFPVDKETLAYLKLSGREESLIKLVETYAKAQGLWRETGSIPAEYSDTLTLDLGSVIPSLAGPKRPQDRVALSDAKTSFESTLQDYLDLSSAPDSKGRQEGNGDAHQLQHGDVVIAAITSCTNTSNPAVMLAAGLVARNARQRGLTVKPWVKTSLAPGSQVVPAYLKAAELMDDLEALGFNLVGFGCTTCIGNSGPLPEPIQNAIRKDKLMVASVLSGNRNFEGRIHPEVRANYLASPPLVVAYALAGSMRMDIYKDPLGQNKNGEDVYLKDIWPSQKEVADLIAATVSSERYRSQYADVFAGTDAWRALPVPEGKTYDWPDSSYIKKPPFFSGMTLSPPPLPKIGQARALVKVGDSITTDHISPAGSIAPDSPAGKYLLECGVEQRDFNSLGSRRGNHEVMMRGTFANVRLRNQLAPGTEGGWTTHWPSGDVISIFDAASRYREEETPLIVIAGKEYGSGSSRDWAAKGVSLLGVRAVLAESYERIHRSNLVGFGVLPLQFMDGESAQTLELDGEETYTFSSLENSPKAITVTAVNKEGDKKTFDMVVRIDTPTEWDYYRHGGILQYVVRDLAGKSTS</sequence>
<dbReference type="InterPro" id="IPR015928">
    <property type="entry name" value="Aconitase/3IPM_dehydase_swvl"/>
</dbReference>
<evidence type="ECO:0000256" key="12">
    <source>
        <dbReference type="ARBA" id="ARBA00023014"/>
    </source>
</evidence>
<keyword evidence="12 15" id="KW-0411">Iron-sulfur</keyword>
<evidence type="ECO:0000313" key="18">
    <source>
        <dbReference type="EMBL" id="ABC33492.1"/>
    </source>
</evidence>
<organism evidence="18 19">
    <name type="scientific">Hahella chejuensis (strain KCTC 2396)</name>
    <dbReference type="NCBI Taxonomy" id="349521"/>
    <lineage>
        <taxon>Bacteria</taxon>
        <taxon>Pseudomonadati</taxon>
        <taxon>Pseudomonadota</taxon>
        <taxon>Gammaproteobacteria</taxon>
        <taxon>Oceanospirillales</taxon>
        <taxon>Hahellaceae</taxon>
        <taxon>Hahella</taxon>
    </lineage>
</organism>
<comment type="catalytic activity">
    <reaction evidence="1">
        <text>(2S,3R)-3-hydroxybutane-1,2,3-tricarboxylate = 2-methyl-cis-aconitate + H2O</text>
        <dbReference type="Rhea" id="RHEA:17941"/>
        <dbReference type="ChEBI" id="CHEBI:15377"/>
        <dbReference type="ChEBI" id="CHEBI:57429"/>
        <dbReference type="ChEBI" id="CHEBI:57872"/>
        <dbReference type="EC" id="4.2.1.99"/>
    </reaction>
</comment>
<dbReference type="InterPro" id="IPR044137">
    <property type="entry name" value="AcnA_IRP_Swivel"/>
</dbReference>
<evidence type="ECO:0000256" key="11">
    <source>
        <dbReference type="ARBA" id="ARBA00023004"/>
    </source>
</evidence>
<comment type="pathway">
    <text evidence="3">Carbohydrate metabolism; tricarboxylic acid cycle; isocitrate from oxaloacetate: step 2/2.</text>
</comment>
<evidence type="ECO:0000256" key="14">
    <source>
        <dbReference type="ARBA" id="ARBA00023501"/>
    </source>
</evidence>
<comment type="pathway">
    <text evidence="4">Organic acid metabolism; propanoate degradation.</text>
</comment>
<evidence type="ECO:0000259" key="17">
    <source>
        <dbReference type="Pfam" id="PF00694"/>
    </source>
</evidence>
<dbReference type="FunFam" id="3.30.499.10:FF:000020">
    <property type="entry name" value="Aconitate hydratase A"/>
    <property type="match status" value="1"/>
</dbReference>
<evidence type="ECO:0000256" key="13">
    <source>
        <dbReference type="ARBA" id="ARBA00023239"/>
    </source>
</evidence>
<dbReference type="GO" id="GO:0046872">
    <property type="term" value="F:metal ion binding"/>
    <property type="evidence" value="ECO:0007669"/>
    <property type="project" value="UniProtKB-KW"/>
</dbReference>
<accession>Q2S782</accession>
<dbReference type="STRING" id="349521.HCH_06874"/>
<dbReference type="EC" id="4.2.1.3" evidence="15"/>
<evidence type="ECO:0000256" key="9">
    <source>
        <dbReference type="ARBA" id="ARBA00022723"/>
    </source>
</evidence>
<dbReference type="NCBIfam" id="NF009520">
    <property type="entry name" value="PRK12881.1"/>
    <property type="match status" value="1"/>
</dbReference>
<dbReference type="EMBL" id="CP000155">
    <property type="protein sequence ID" value="ABC33492.1"/>
    <property type="molecule type" value="Genomic_DNA"/>
</dbReference>
<name>Q2S782_HAHCH</name>
<dbReference type="NCBIfam" id="TIGR01341">
    <property type="entry name" value="aconitase_1"/>
    <property type="match status" value="1"/>
</dbReference>
<keyword evidence="9" id="KW-0479">Metal-binding</keyword>
<evidence type="ECO:0000256" key="3">
    <source>
        <dbReference type="ARBA" id="ARBA00004717"/>
    </source>
</evidence>
<dbReference type="FunFam" id="3.20.19.10:FF:000001">
    <property type="entry name" value="Aconitate hydratase"/>
    <property type="match status" value="1"/>
</dbReference>
<dbReference type="GO" id="GO:0006099">
    <property type="term" value="P:tricarboxylic acid cycle"/>
    <property type="evidence" value="ECO:0007669"/>
    <property type="project" value="UniProtKB-UniPathway"/>
</dbReference>
<evidence type="ECO:0000259" key="16">
    <source>
        <dbReference type="Pfam" id="PF00330"/>
    </source>
</evidence>
<dbReference type="GO" id="GO:0051539">
    <property type="term" value="F:4 iron, 4 sulfur cluster binding"/>
    <property type="evidence" value="ECO:0007669"/>
    <property type="project" value="UniProtKB-KW"/>
</dbReference>
<feature type="domain" description="Aconitase A/isopropylmalate dehydratase small subunit swivel" evidence="17">
    <location>
        <begin position="688"/>
        <end position="814"/>
    </location>
</feature>
<dbReference type="InterPro" id="IPR006249">
    <property type="entry name" value="Aconitase/IRP2"/>
</dbReference>
<dbReference type="InterPro" id="IPR001030">
    <property type="entry name" value="Acoase/IPM_deHydtase_lsu_aba"/>
</dbReference>
<dbReference type="SUPFAM" id="SSF52016">
    <property type="entry name" value="LeuD/IlvD-like"/>
    <property type="match status" value="1"/>
</dbReference>
<dbReference type="CDD" id="cd01580">
    <property type="entry name" value="AcnA_IRP_Swivel"/>
    <property type="match status" value="1"/>
</dbReference>
<dbReference type="Gene3D" id="3.20.19.10">
    <property type="entry name" value="Aconitase, domain 4"/>
    <property type="match status" value="1"/>
</dbReference>
<dbReference type="OrthoDB" id="9764318at2"/>
<keyword evidence="19" id="KW-1185">Reference proteome</keyword>
<comment type="cofactor">
    <cofactor evidence="2">
        <name>[4Fe-4S] cluster</name>
        <dbReference type="ChEBI" id="CHEBI:49883"/>
    </cofactor>
</comment>
<evidence type="ECO:0000256" key="4">
    <source>
        <dbReference type="ARBA" id="ARBA00005026"/>
    </source>
</evidence>
<dbReference type="PRINTS" id="PR00415">
    <property type="entry name" value="ACONITASE"/>
</dbReference>
<dbReference type="AlphaFoldDB" id="Q2S782"/>
<comment type="similarity">
    <text evidence="5 15">Belongs to the aconitase/IPM isomerase family.</text>
</comment>
<dbReference type="FunFam" id="3.30.499.10:FF:000002">
    <property type="entry name" value="Aconitate hydratase"/>
    <property type="match status" value="1"/>
</dbReference>
<protein>
    <recommendedName>
        <fullName evidence="15">Aconitate hydratase</fullName>
        <shortName evidence="15">Aconitase</shortName>
        <ecNumber evidence="15">4.2.1.3</ecNumber>
    </recommendedName>
</protein>
<dbReference type="eggNOG" id="COG1048">
    <property type="taxonomic scope" value="Bacteria"/>
</dbReference>
<dbReference type="InterPro" id="IPR015931">
    <property type="entry name" value="Acnase/IPM_dHydase_lsu_aba_1/3"/>
</dbReference>
<evidence type="ECO:0000256" key="8">
    <source>
        <dbReference type="ARBA" id="ARBA00022532"/>
    </source>
</evidence>
<evidence type="ECO:0000313" key="19">
    <source>
        <dbReference type="Proteomes" id="UP000000238"/>
    </source>
</evidence>
<evidence type="ECO:0000256" key="1">
    <source>
        <dbReference type="ARBA" id="ARBA00000118"/>
    </source>
</evidence>
<comment type="catalytic activity">
    <reaction evidence="14 15">
        <text>citrate = D-threo-isocitrate</text>
        <dbReference type="Rhea" id="RHEA:10336"/>
        <dbReference type="ChEBI" id="CHEBI:15562"/>
        <dbReference type="ChEBI" id="CHEBI:16947"/>
        <dbReference type="EC" id="4.2.1.3"/>
    </reaction>
</comment>
<dbReference type="NCBIfam" id="NF006757">
    <property type="entry name" value="PRK09277.1"/>
    <property type="match status" value="1"/>
</dbReference>
<dbReference type="PROSITE" id="PS00450">
    <property type="entry name" value="ACONITASE_1"/>
    <property type="match status" value="1"/>
</dbReference>
<evidence type="ECO:0000256" key="5">
    <source>
        <dbReference type="ARBA" id="ARBA00007185"/>
    </source>
</evidence>
<keyword evidence="7 15" id="KW-0004">4Fe-4S</keyword>
<dbReference type="Proteomes" id="UP000000238">
    <property type="component" value="Chromosome"/>
</dbReference>
<dbReference type="SUPFAM" id="SSF53732">
    <property type="entry name" value="Aconitase iron-sulfur domain"/>
    <property type="match status" value="1"/>
</dbReference>
<keyword evidence="10" id="KW-0694">RNA-binding</keyword>
<dbReference type="UniPathway" id="UPA00223">
    <property type="reaction ID" value="UER00718"/>
</dbReference>
<dbReference type="HOGENOM" id="CLU_013476_2_1_6"/>
<dbReference type="KEGG" id="hch:HCH_06874"/>
<reference evidence="18 19" key="1">
    <citation type="journal article" date="2005" name="Nucleic Acids Res.">
        <title>Genomic blueprint of Hahella chejuensis, a marine microbe producing an algicidal agent.</title>
        <authorList>
            <person name="Jeong H."/>
            <person name="Yim J.H."/>
            <person name="Lee C."/>
            <person name="Choi S.-H."/>
            <person name="Park Y.K."/>
            <person name="Yoon S.H."/>
            <person name="Hur C.-G."/>
            <person name="Kang H.-Y."/>
            <person name="Kim D."/>
            <person name="Lee H.H."/>
            <person name="Park K.H."/>
            <person name="Park S.-H."/>
            <person name="Park H.-S."/>
            <person name="Lee H.K."/>
            <person name="Oh T.K."/>
            <person name="Kim J.F."/>
        </authorList>
    </citation>
    <scope>NUCLEOTIDE SEQUENCE [LARGE SCALE GENOMIC DNA]</scope>
    <source>
        <strain evidence="18 19">KCTC 2396</strain>
    </source>
</reference>
<dbReference type="Pfam" id="PF00694">
    <property type="entry name" value="Aconitase_C"/>
    <property type="match status" value="1"/>
</dbReference>
<keyword evidence="11 15" id="KW-0408">Iron</keyword>
<dbReference type="PROSITE" id="PS01244">
    <property type="entry name" value="ACONITASE_2"/>
    <property type="match status" value="1"/>
</dbReference>
<keyword evidence="8" id="KW-0816">Tricarboxylic acid cycle</keyword>
<dbReference type="CDD" id="cd01586">
    <property type="entry name" value="AcnA_IRP"/>
    <property type="match status" value="1"/>
</dbReference>
<dbReference type="RefSeq" id="WP_011400542.1">
    <property type="nucleotide sequence ID" value="NC_007645.1"/>
</dbReference>
<dbReference type="InterPro" id="IPR018136">
    <property type="entry name" value="Aconitase_4Fe-4S_BS"/>
</dbReference>
<dbReference type="GO" id="GO:0003723">
    <property type="term" value="F:RNA binding"/>
    <property type="evidence" value="ECO:0007669"/>
    <property type="project" value="UniProtKB-KW"/>
</dbReference>
<dbReference type="PANTHER" id="PTHR11670">
    <property type="entry name" value="ACONITASE/IRON-RESPONSIVE ELEMENT FAMILY MEMBER"/>
    <property type="match status" value="1"/>
</dbReference>
<evidence type="ECO:0000256" key="10">
    <source>
        <dbReference type="ARBA" id="ARBA00022884"/>
    </source>
</evidence>
<dbReference type="GO" id="GO:0047456">
    <property type="term" value="F:2-methylisocitrate dehydratase activity"/>
    <property type="evidence" value="ECO:0007669"/>
    <property type="project" value="UniProtKB-EC"/>
</dbReference>
<evidence type="ECO:0000256" key="2">
    <source>
        <dbReference type="ARBA" id="ARBA00001966"/>
    </source>
</evidence>